<proteinExistence type="predicted"/>
<dbReference type="AlphaFoldDB" id="G5RW06"/>
<dbReference type="Proteomes" id="UP000004776">
    <property type="component" value="Unassembled WGS sequence"/>
</dbReference>
<evidence type="ECO:0000313" key="1">
    <source>
        <dbReference type="EMBL" id="EHD03258.1"/>
    </source>
</evidence>
<reference evidence="1 2" key="1">
    <citation type="journal article" date="2011" name="BMC Genomics">
        <title>Genome sequencing reveals diversification of virulence factor content and possible host adaptation in distinct subpopulations of Salmonella enterica.</title>
        <authorList>
            <person name="den Bakker H.C."/>
            <person name="Moreno Switt A.I."/>
            <person name="Govoni G."/>
            <person name="Cummings C.A."/>
            <person name="Ranieri M.L."/>
            <person name="Degoricija L."/>
            <person name="Hoelzer K."/>
            <person name="Rodriguez-Rivera L.D."/>
            <person name="Brown S."/>
            <person name="Bolchacova E."/>
            <person name="Furtado M.R."/>
            <person name="Wiedmann M."/>
        </authorList>
    </citation>
    <scope>NUCLEOTIDE SEQUENCE [LARGE SCALE GENOMIC DNA]</scope>
    <source>
        <strain evidence="1 2">R8-2977</strain>
    </source>
</reference>
<organism evidence="1 2">
    <name type="scientific">Salmonella enterica subsp. enterica serovar Urbana str. R8-2977</name>
    <dbReference type="NCBI Taxonomy" id="913084"/>
    <lineage>
        <taxon>Bacteria</taxon>
        <taxon>Pseudomonadati</taxon>
        <taxon>Pseudomonadota</taxon>
        <taxon>Gammaproteobacteria</taxon>
        <taxon>Enterobacterales</taxon>
        <taxon>Enterobacteriaceae</taxon>
        <taxon>Salmonella</taxon>
    </lineage>
</organism>
<dbReference type="EMBL" id="AFCW01001035">
    <property type="protein sequence ID" value="EHD03258.1"/>
    <property type="molecule type" value="Genomic_DNA"/>
</dbReference>
<name>G5RW06_SALET</name>
<accession>G5RW06</accession>
<gene>
    <name evidence="1" type="ORF">LTSEURB_2662</name>
</gene>
<sequence>MSGPLPSTMLFTSKATGITKSSTNSSVMTSTASERRPHNIFCNFSKTGQVAITIVPAHANPKIKGCTIHKQATIMMAKNSTDSSTCAISLG</sequence>
<comment type="caution">
    <text evidence="1">The sequence shown here is derived from an EMBL/GenBank/DDBJ whole genome shotgun (WGS) entry which is preliminary data.</text>
</comment>
<protein>
    <submittedName>
        <fullName evidence="1">Uncharacterized protein</fullName>
    </submittedName>
</protein>
<evidence type="ECO:0000313" key="2">
    <source>
        <dbReference type="Proteomes" id="UP000004776"/>
    </source>
</evidence>